<feature type="transmembrane region" description="Helical" evidence="2">
    <location>
        <begin position="86"/>
        <end position="106"/>
    </location>
</feature>
<feature type="transmembrane region" description="Helical" evidence="2">
    <location>
        <begin position="404"/>
        <end position="423"/>
    </location>
</feature>
<feature type="region of interest" description="Disordered" evidence="1">
    <location>
        <begin position="341"/>
        <end position="369"/>
    </location>
</feature>
<feature type="transmembrane region" description="Helical" evidence="2">
    <location>
        <begin position="435"/>
        <end position="453"/>
    </location>
</feature>
<dbReference type="GO" id="GO:1902201">
    <property type="term" value="P:negative regulation of bacterial-type flagellum-dependent cell motility"/>
    <property type="evidence" value="ECO:0007669"/>
    <property type="project" value="TreeGrafter"/>
</dbReference>
<feature type="transmembrane region" description="Helical" evidence="2">
    <location>
        <begin position="55"/>
        <end position="74"/>
    </location>
</feature>
<dbReference type="GO" id="GO:0052621">
    <property type="term" value="F:diguanylate cyclase activity"/>
    <property type="evidence" value="ECO:0007669"/>
    <property type="project" value="TreeGrafter"/>
</dbReference>
<feature type="compositionally biased region" description="Low complexity" evidence="1">
    <location>
        <begin position="699"/>
        <end position="709"/>
    </location>
</feature>
<dbReference type="AlphaFoldDB" id="A0A101JJD7"/>
<dbReference type="Proteomes" id="UP000053244">
    <property type="component" value="Unassembled WGS sequence"/>
</dbReference>
<feature type="region of interest" description="Disordered" evidence="1">
    <location>
        <begin position="698"/>
        <end position="728"/>
    </location>
</feature>
<keyword evidence="2" id="KW-0472">Membrane</keyword>
<organism evidence="4 5">
    <name type="scientific">Actinoplanes awajinensis subsp. mycoplanecinus</name>
    <dbReference type="NCBI Taxonomy" id="135947"/>
    <lineage>
        <taxon>Bacteria</taxon>
        <taxon>Bacillati</taxon>
        <taxon>Actinomycetota</taxon>
        <taxon>Actinomycetes</taxon>
        <taxon>Micromonosporales</taxon>
        <taxon>Micromonosporaceae</taxon>
        <taxon>Actinoplanes</taxon>
    </lineage>
</organism>
<name>A0A101JJD7_9ACTN</name>
<keyword evidence="2" id="KW-1133">Transmembrane helix</keyword>
<dbReference type="SUPFAM" id="SSF55073">
    <property type="entry name" value="Nucleotide cyclase"/>
    <property type="match status" value="2"/>
</dbReference>
<dbReference type="Pfam" id="PF00990">
    <property type="entry name" value="GGDEF"/>
    <property type="match status" value="2"/>
</dbReference>
<feature type="transmembrane region" description="Helical" evidence="2">
    <location>
        <begin position="30"/>
        <end position="49"/>
    </location>
</feature>
<gene>
    <name evidence="4" type="ORF">ADL15_34280</name>
</gene>
<dbReference type="InterPro" id="IPR043128">
    <property type="entry name" value="Rev_trsase/Diguanyl_cyclase"/>
</dbReference>
<dbReference type="PROSITE" id="PS50887">
    <property type="entry name" value="GGDEF"/>
    <property type="match status" value="2"/>
</dbReference>
<dbReference type="PANTHER" id="PTHR45138:SF9">
    <property type="entry name" value="DIGUANYLATE CYCLASE DGCM-RELATED"/>
    <property type="match status" value="1"/>
</dbReference>
<dbReference type="NCBIfam" id="TIGR00254">
    <property type="entry name" value="GGDEF"/>
    <property type="match status" value="2"/>
</dbReference>
<evidence type="ECO:0000256" key="2">
    <source>
        <dbReference type="SAM" id="Phobius"/>
    </source>
</evidence>
<dbReference type="SMART" id="SM00267">
    <property type="entry name" value="GGDEF"/>
    <property type="match status" value="2"/>
</dbReference>
<dbReference type="PANTHER" id="PTHR45138">
    <property type="entry name" value="REGULATORY COMPONENTS OF SENSORY TRANSDUCTION SYSTEM"/>
    <property type="match status" value="1"/>
</dbReference>
<dbReference type="InterPro" id="IPR029787">
    <property type="entry name" value="Nucleotide_cyclase"/>
</dbReference>
<accession>A0A101JJD7</accession>
<protein>
    <recommendedName>
        <fullName evidence="3">GGDEF domain-containing protein</fullName>
    </recommendedName>
</protein>
<keyword evidence="2" id="KW-0812">Transmembrane</keyword>
<feature type="transmembrane region" description="Helical" evidence="2">
    <location>
        <begin position="379"/>
        <end position="398"/>
    </location>
</feature>
<comment type="caution">
    <text evidence="4">The sequence shown here is derived from an EMBL/GenBank/DDBJ whole genome shotgun (WGS) entry which is preliminary data.</text>
</comment>
<evidence type="ECO:0000256" key="1">
    <source>
        <dbReference type="SAM" id="MobiDB-lite"/>
    </source>
</evidence>
<proteinExistence type="predicted"/>
<dbReference type="InterPro" id="IPR050469">
    <property type="entry name" value="Diguanylate_Cyclase"/>
</dbReference>
<evidence type="ECO:0000313" key="5">
    <source>
        <dbReference type="Proteomes" id="UP000053244"/>
    </source>
</evidence>
<keyword evidence="5" id="KW-1185">Reference proteome</keyword>
<feature type="transmembrane region" description="Helical" evidence="2">
    <location>
        <begin position="506"/>
        <end position="523"/>
    </location>
</feature>
<feature type="domain" description="GGDEF" evidence="3">
    <location>
        <begin position="565"/>
        <end position="705"/>
    </location>
</feature>
<dbReference type="EMBL" id="LLZH01000294">
    <property type="protein sequence ID" value="KUL27898.1"/>
    <property type="molecule type" value="Genomic_DNA"/>
</dbReference>
<dbReference type="GO" id="GO:0005886">
    <property type="term" value="C:plasma membrane"/>
    <property type="evidence" value="ECO:0007669"/>
    <property type="project" value="TreeGrafter"/>
</dbReference>
<feature type="transmembrane region" description="Helical" evidence="2">
    <location>
        <begin position="481"/>
        <end position="500"/>
    </location>
</feature>
<sequence>MPAVTHGREVLMPGVSVGAVRSRRRTLRAIAVNGSAPALLAAGYATVTWSDPHRGAMLAVAATMVLAGVLLWTRSGRLAGSRRGRLVALLAGSAVTLTGSAVLALLDGGVAGPLGTLVPGSVMLLAIVLPPAAFPVVGAYSALAYASVVFWGDPAPAGYAVVHVLGFAGSAVLCRRHAAVLIGLRRRLADSSRTDPLTGCLNRRGFDERVAAALAGAERTGEPVTLILLDLDHFKTVNDSHGHRAGDDLLTWAGRELRAGLRGPDAAGRLGGDEFALLLTGTDAGGAASAVDRVRARLNRCAPSSLGSATFPYDATDAAGLSAAADRRLYADKAGRDRHAPSAAAVAEAGAELGEQRSNDPEPCSAPTRKRHAIADPGWMAVAQTGTAAVYVLLFAGGHPHRSGMVALCFWGFATGLALVAGADRLSRSRLARPLMLAFAVSSFLSCAAIAALDGGVAGPLGIGMLLAVPLLMLGLRRAIAAPVAVATGALYVTVAVTVGGASLRYVVISLLATAAAAVATATQGRAAARQRELLTALSRVDALTGVLNRRGFAERFTAETGRARGVALLVFDLDGFKQLNDSAGHAAGDELLRWVAATLRRAAQPHDVVGRLGGDEFVVLLTDVGSPGATDDAGLPGAIGDTAADAARRLRTALAERTPASVGAAVLDRDGDDFDALYAVADGRLYVDKSDRVRAKNAATSATTQSAARLRNPARNEPVASFTAPSR</sequence>
<dbReference type="CDD" id="cd01949">
    <property type="entry name" value="GGDEF"/>
    <property type="match status" value="2"/>
</dbReference>
<feature type="compositionally biased region" description="Low complexity" evidence="1">
    <location>
        <begin position="341"/>
        <end position="351"/>
    </location>
</feature>
<reference evidence="4 5" key="1">
    <citation type="submission" date="2015-10" db="EMBL/GenBank/DDBJ databases">
        <authorList>
            <person name="Gilbert D.G."/>
        </authorList>
    </citation>
    <scope>NUCLEOTIDE SEQUENCE [LARGE SCALE GENOMIC DNA]</scope>
    <source>
        <strain evidence="4 5">NRRL B-16712</strain>
    </source>
</reference>
<feature type="domain" description="GGDEF" evidence="3">
    <location>
        <begin position="222"/>
        <end position="344"/>
    </location>
</feature>
<dbReference type="Gene3D" id="3.30.70.270">
    <property type="match status" value="2"/>
</dbReference>
<dbReference type="InterPro" id="IPR000160">
    <property type="entry name" value="GGDEF_dom"/>
</dbReference>
<evidence type="ECO:0000259" key="3">
    <source>
        <dbReference type="PROSITE" id="PS50887"/>
    </source>
</evidence>
<evidence type="ECO:0000313" key="4">
    <source>
        <dbReference type="EMBL" id="KUL27898.1"/>
    </source>
</evidence>
<dbReference type="GO" id="GO:0043709">
    <property type="term" value="P:cell adhesion involved in single-species biofilm formation"/>
    <property type="evidence" value="ECO:0007669"/>
    <property type="project" value="TreeGrafter"/>
</dbReference>